<gene>
    <name evidence="1" type="ORF">EDC24_1984</name>
</gene>
<dbReference type="RefSeq" id="WP_124222036.1">
    <property type="nucleotide sequence ID" value="NZ_RKRF01000009.1"/>
</dbReference>
<dbReference type="InterPro" id="IPR015943">
    <property type="entry name" value="WD40/YVTN_repeat-like_dom_sf"/>
</dbReference>
<evidence type="ECO:0008006" key="3">
    <source>
        <dbReference type="Google" id="ProtNLM"/>
    </source>
</evidence>
<evidence type="ECO:0000313" key="2">
    <source>
        <dbReference type="Proteomes" id="UP000276443"/>
    </source>
</evidence>
<name>A0A3N5C9W3_9BACI</name>
<proteinExistence type="predicted"/>
<dbReference type="InterPro" id="IPR054817">
    <property type="entry name" value="Glycosyl_F510_1955-like"/>
</dbReference>
<evidence type="ECO:0000313" key="1">
    <source>
        <dbReference type="EMBL" id="RPF53481.1"/>
    </source>
</evidence>
<reference evidence="1 2" key="1">
    <citation type="submission" date="2018-11" db="EMBL/GenBank/DDBJ databases">
        <title>Genomic Encyclopedia of Type Strains, Phase IV (KMG-IV): sequencing the most valuable type-strain genomes for metagenomic binning, comparative biology and taxonomic classification.</title>
        <authorList>
            <person name="Goeker M."/>
        </authorList>
    </citation>
    <scope>NUCLEOTIDE SEQUENCE [LARGE SCALE GENOMIC DNA]</scope>
    <source>
        <strain evidence="1 2">DSM 18090</strain>
    </source>
</reference>
<dbReference type="OrthoDB" id="9764804at2"/>
<dbReference type="NCBIfam" id="NF045728">
    <property type="entry name" value="glycosyl_F510_1955"/>
    <property type="match status" value="1"/>
</dbReference>
<accession>A0A3N5C9W3</accession>
<dbReference type="Gene3D" id="2.130.10.10">
    <property type="entry name" value="YVTN repeat-like/Quinoprotein amine dehydrogenase"/>
    <property type="match status" value="1"/>
</dbReference>
<sequence>MKSKVFIIIGIISLLVLIGCSADESSFEQKMQGDQLTHVHGLGYTEEGRLLFGTHAGLKYYDNEQWYETNKNINDYMGFNVVDRGFYTSGHPSAQSDLPNPIGLQRSLDGGKTLESLGFVGETDFHLLAVGYSSHDIFLYNPKPNSELKSGFYISKDEGDTWKNISVVGVKGEYVDLAIHPTNSNLLAIATTAGVYFSEDGGVNFNLLTNQEQGTGLFFNEQTLIYASFNGEASLTTYKLETKEKTVKNLPDIGEDAPKYIAQNPNNEDEYVIYTYSDDIFISKDHMESWDLISRSGSVQ</sequence>
<dbReference type="SUPFAM" id="SSF110296">
    <property type="entry name" value="Oligoxyloglucan reducing end-specific cellobiohydrolase"/>
    <property type="match status" value="1"/>
</dbReference>
<protein>
    <recommendedName>
        <fullName evidence="3">Beta-barrel assembly machine subunit BamC</fullName>
    </recommendedName>
</protein>
<dbReference type="EMBL" id="RKRF01000009">
    <property type="protein sequence ID" value="RPF53481.1"/>
    <property type="molecule type" value="Genomic_DNA"/>
</dbReference>
<dbReference type="PROSITE" id="PS51257">
    <property type="entry name" value="PROKAR_LIPOPROTEIN"/>
    <property type="match status" value="1"/>
</dbReference>
<comment type="caution">
    <text evidence="1">The sequence shown here is derived from an EMBL/GenBank/DDBJ whole genome shotgun (WGS) entry which is preliminary data.</text>
</comment>
<dbReference type="AlphaFoldDB" id="A0A3N5C9W3"/>
<dbReference type="Proteomes" id="UP000276443">
    <property type="component" value="Unassembled WGS sequence"/>
</dbReference>
<organism evidence="1 2">
    <name type="scientific">Aquisalibacillus elongatus</name>
    <dbReference type="NCBI Taxonomy" id="485577"/>
    <lineage>
        <taxon>Bacteria</taxon>
        <taxon>Bacillati</taxon>
        <taxon>Bacillota</taxon>
        <taxon>Bacilli</taxon>
        <taxon>Bacillales</taxon>
        <taxon>Bacillaceae</taxon>
        <taxon>Aquisalibacillus</taxon>
    </lineage>
</organism>
<keyword evidence="2" id="KW-1185">Reference proteome</keyword>